<dbReference type="GO" id="GO:0004672">
    <property type="term" value="F:protein kinase activity"/>
    <property type="evidence" value="ECO:0007669"/>
    <property type="project" value="InterPro"/>
</dbReference>
<dbReference type="InterPro" id="IPR008271">
    <property type="entry name" value="Ser/Thr_kinase_AS"/>
</dbReference>
<evidence type="ECO:0000259" key="4">
    <source>
        <dbReference type="PROSITE" id="PS50011"/>
    </source>
</evidence>
<dbReference type="SMART" id="SM00220">
    <property type="entry name" value="S_TKc"/>
    <property type="match status" value="1"/>
</dbReference>
<dbReference type="InterPro" id="IPR017441">
    <property type="entry name" value="Protein_kinase_ATP_BS"/>
</dbReference>
<dbReference type="PANTHER" id="PTHR46082">
    <property type="entry name" value="ATP/GTP-BINDING PROTEIN-RELATED"/>
    <property type="match status" value="1"/>
</dbReference>
<feature type="binding site" evidence="3">
    <location>
        <position position="87"/>
    </location>
    <ligand>
        <name>ATP</name>
        <dbReference type="ChEBI" id="CHEBI:30616"/>
    </ligand>
</feature>
<dbReference type="PROSITE" id="PS00107">
    <property type="entry name" value="PROTEIN_KINASE_ATP"/>
    <property type="match status" value="1"/>
</dbReference>
<dbReference type="EMBL" id="JAVHNQ010000001">
    <property type="protein sequence ID" value="KAK6359240.1"/>
    <property type="molecule type" value="Genomic_DNA"/>
</dbReference>
<feature type="domain" description="Protein kinase" evidence="4">
    <location>
        <begin position="59"/>
        <end position="359"/>
    </location>
</feature>
<dbReference type="SUPFAM" id="SSF56112">
    <property type="entry name" value="Protein kinase-like (PK-like)"/>
    <property type="match status" value="1"/>
</dbReference>
<evidence type="ECO:0000256" key="3">
    <source>
        <dbReference type="PROSITE-ProRule" id="PRU10141"/>
    </source>
</evidence>
<dbReference type="Gene3D" id="1.25.40.10">
    <property type="entry name" value="Tetratricopeptide repeat domain"/>
    <property type="match status" value="2"/>
</dbReference>
<name>A0AAV9VB98_9PEZI</name>
<comment type="caution">
    <text evidence="5">The sequence shown here is derived from an EMBL/GenBank/DDBJ whole genome shotgun (WGS) entry which is preliminary data.</text>
</comment>
<dbReference type="PROSITE" id="PS50011">
    <property type="entry name" value="PROTEIN_KINASE_DOM"/>
    <property type="match status" value="1"/>
</dbReference>
<dbReference type="Pfam" id="PF13374">
    <property type="entry name" value="TPR_10"/>
    <property type="match status" value="2"/>
</dbReference>
<keyword evidence="1 3" id="KW-0547">Nucleotide-binding</keyword>
<accession>A0AAV9VB98</accession>
<keyword evidence="6" id="KW-1185">Reference proteome</keyword>
<dbReference type="Pfam" id="PF00069">
    <property type="entry name" value="Pkinase"/>
    <property type="match status" value="1"/>
</dbReference>
<dbReference type="InterPro" id="IPR011990">
    <property type="entry name" value="TPR-like_helical_dom_sf"/>
</dbReference>
<gene>
    <name evidence="5" type="ORF">TWF696_000404</name>
</gene>
<reference evidence="5 6" key="1">
    <citation type="submission" date="2019-10" db="EMBL/GenBank/DDBJ databases">
        <authorList>
            <person name="Palmer J.M."/>
        </authorList>
    </citation>
    <scope>NUCLEOTIDE SEQUENCE [LARGE SCALE GENOMIC DNA]</scope>
    <source>
        <strain evidence="5 6">TWF696</strain>
    </source>
</reference>
<evidence type="ECO:0000256" key="1">
    <source>
        <dbReference type="ARBA" id="ARBA00022741"/>
    </source>
</evidence>
<proteinExistence type="predicted"/>
<dbReference type="InterPro" id="IPR000719">
    <property type="entry name" value="Prot_kinase_dom"/>
</dbReference>
<evidence type="ECO:0000313" key="6">
    <source>
        <dbReference type="Proteomes" id="UP001375240"/>
    </source>
</evidence>
<dbReference type="InterPro" id="IPR011009">
    <property type="entry name" value="Kinase-like_dom_sf"/>
</dbReference>
<dbReference type="PROSITE" id="PS00108">
    <property type="entry name" value="PROTEIN_KINASE_ST"/>
    <property type="match status" value="1"/>
</dbReference>
<dbReference type="InterPro" id="IPR053137">
    <property type="entry name" value="NLR-like"/>
</dbReference>
<sequence length="906" mass="100806">MQSDADVTSFFARRKIIDTTASSTKESQSAAELEDGYDLLSFLAAAQSNDVDFLPITWEADLGKVGAGGTSQIQQSFLNLDLSYVFKRIHRGIDEPYAFRALVSEIAILGHKDIRGHPNIVRLIGVTWDILSASEAIWPTLVFRKSEHGDLRRFMKSDAGKGLDFDGRLKLCNDLAVGIAALHAVGVVHGDIKPMNILIFSDGKDKETVYTAQLGDFGYSTMTNKELENAKDIHLPISWPWNAPEVSSWEISFPTHEAKLTDIFSLGFVFSWLLFPDELLEMGVDVERPSLDVGWKDGGNLEQIASSAVDKQLQLPESRRAALKKLFASTLATDPKQRKLDIQALVKSVTAAKAAQPQIKVVPQYEAWMPYMRWIPNHKSFDVEAVQDAYYGSSSSYSNPYASAYTSQNPYAIYDSRAAAPRNHMRNATKAPKPQASKFLVWKSFRQLVQSDYRTWTVIFNALKNKVSGPGLEEKQSALFQLAFCYEIGFGTMPDSSKVADYLEQGCRTQEDLLREIKILKEDKNPLVFKNLETEIGGTDRISGYLKTTELTDVQSAYSPIAEASNRLFGEDHRTSTFLNRILGSTFLAKGEFSRAQTIFTRLASVCEEHYGSKHPDTLGCLLSIAECHIAQGNIEQAKEIVTKVVDLQKNMHSSTAQDRVPTMQRLASIYREQQRWKEAEELEWKILETNERSLGKCHTDTLVAISALVENYKHQGSLAEAQELARELVDRSVGQFGEGDTRALDSMDLLVSIYMSRGNFDAALELANRTTGIRTRTLSPDHQDITSGLLALVKAQAGAGDLEKAVEIQREAVGRNKRTHGESHRYTLGSLELLATLLAKQQRYGEAIEAMTSVVAHRQHSQGDSDPGTVASIGTLEEYKKQEASAKAQDRLAAFIEKTMKKNAD</sequence>
<dbReference type="AlphaFoldDB" id="A0AAV9VB98"/>
<evidence type="ECO:0000313" key="5">
    <source>
        <dbReference type="EMBL" id="KAK6359240.1"/>
    </source>
</evidence>
<dbReference type="SUPFAM" id="SSF48452">
    <property type="entry name" value="TPR-like"/>
    <property type="match status" value="2"/>
</dbReference>
<protein>
    <recommendedName>
        <fullName evidence="4">Protein kinase domain-containing protein</fullName>
    </recommendedName>
</protein>
<evidence type="ECO:0000256" key="2">
    <source>
        <dbReference type="ARBA" id="ARBA00022840"/>
    </source>
</evidence>
<dbReference type="GO" id="GO:0005524">
    <property type="term" value="F:ATP binding"/>
    <property type="evidence" value="ECO:0007669"/>
    <property type="project" value="UniProtKB-UniRule"/>
</dbReference>
<dbReference type="PANTHER" id="PTHR46082:SF6">
    <property type="entry name" value="AAA+ ATPASE DOMAIN-CONTAINING PROTEIN-RELATED"/>
    <property type="match status" value="1"/>
</dbReference>
<dbReference type="Pfam" id="PF13424">
    <property type="entry name" value="TPR_12"/>
    <property type="match status" value="1"/>
</dbReference>
<dbReference type="Proteomes" id="UP001375240">
    <property type="component" value="Unassembled WGS sequence"/>
</dbReference>
<keyword evidence="2 3" id="KW-0067">ATP-binding</keyword>
<organism evidence="5 6">
    <name type="scientific">Orbilia brochopaga</name>
    <dbReference type="NCBI Taxonomy" id="3140254"/>
    <lineage>
        <taxon>Eukaryota</taxon>
        <taxon>Fungi</taxon>
        <taxon>Dikarya</taxon>
        <taxon>Ascomycota</taxon>
        <taxon>Pezizomycotina</taxon>
        <taxon>Orbiliomycetes</taxon>
        <taxon>Orbiliales</taxon>
        <taxon>Orbiliaceae</taxon>
        <taxon>Orbilia</taxon>
    </lineage>
</organism>
<dbReference type="CDD" id="cd00180">
    <property type="entry name" value="PKc"/>
    <property type="match status" value="1"/>
</dbReference>
<dbReference type="Gene3D" id="1.10.510.10">
    <property type="entry name" value="Transferase(Phosphotransferase) domain 1"/>
    <property type="match status" value="1"/>
</dbReference>